<dbReference type="Pfam" id="PF22691">
    <property type="entry name" value="Thiolase_C_1"/>
    <property type="match status" value="1"/>
</dbReference>
<dbReference type="GO" id="GO:0016747">
    <property type="term" value="F:acyltransferase activity, transferring groups other than amino-acyl groups"/>
    <property type="evidence" value="ECO:0007669"/>
    <property type="project" value="InterPro"/>
</dbReference>
<organism evidence="3 4">
    <name type="scientific">Clostridium bovifaecis</name>
    <dbReference type="NCBI Taxonomy" id="2184719"/>
    <lineage>
        <taxon>Bacteria</taxon>
        <taxon>Bacillati</taxon>
        <taxon>Bacillota</taxon>
        <taxon>Clostridia</taxon>
        <taxon>Eubacteriales</taxon>
        <taxon>Clostridiaceae</taxon>
        <taxon>Clostridium</taxon>
    </lineage>
</organism>
<evidence type="ECO:0000259" key="2">
    <source>
        <dbReference type="Pfam" id="PF22691"/>
    </source>
</evidence>
<keyword evidence="4" id="KW-1185">Reference proteome</keyword>
<dbReference type="Gene3D" id="3.40.47.10">
    <property type="match status" value="1"/>
</dbReference>
<dbReference type="InterPro" id="IPR016039">
    <property type="entry name" value="Thiolase-like"/>
</dbReference>
<feature type="domain" description="Thiolase C-terminal" evidence="2">
    <location>
        <begin position="260"/>
        <end position="394"/>
    </location>
</feature>
<evidence type="ECO:0000313" key="3">
    <source>
        <dbReference type="EMBL" id="QGU95325.1"/>
    </source>
</evidence>
<dbReference type="PANTHER" id="PTHR42870">
    <property type="entry name" value="ACETYL-COA C-ACETYLTRANSFERASE"/>
    <property type="match status" value="1"/>
</dbReference>
<dbReference type="PANTHER" id="PTHR42870:SF1">
    <property type="entry name" value="NON-SPECIFIC LIPID-TRANSFER PROTEIN-LIKE 2"/>
    <property type="match status" value="1"/>
</dbReference>
<proteinExistence type="predicted"/>
<dbReference type="NCBIfam" id="NF005704">
    <property type="entry name" value="PRK07516.1"/>
    <property type="match status" value="1"/>
</dbReference>
<dbReference type="PIRSF" id="PIRSF000429">
    <property type="entry name" value="Ac-CoA_Ac_transf"/>
    <property type="match status" value="1"/>
</dbReference>
<dbReference type="Pfam" id="PF00108">
    <property type="entry name" value="Thiolase_N"/>
    <property type="match status" value="1"/>
</dbReference>
<accession>A0A6I6FC04</accession>
<dbReference type="EMBL" id="CP046522">
    <property type="protein sequence ID" value="QGU95325.1"/>
    <property type="molecule type" value="Genomic_DNA"/>
</dbReference>
<dbReference type="InterPro" id="IPR020616">
    <property type="entry name" value="Thiolase_N"/>
</dbReference>
<evidence type="ECO:0000313" key="4">
    <source>
        <dbReference type="Proteomes" id="UP000422764"/>
    </source>
</evidence>
<dbReference type="Proteomes" id="UP000422764">
    <property type="component" value="Chromosome"/>
</dbReference>
<sequence length="396" mass="42132">MGISIIGTSHSKVGKLEDKTVYDLIVDAGRSALADAGITGEEVDAVLFANYNATDFNSQSHLGPYMVEIDPSLRFKPCIRVEAACASGSVGVYEAVKGIESGRYKTVLVVGAEKMTSLNTNGVTNALAKASLWPIEGEQGYTFPGLYAELAKGYKAHFGISEEELNDTLARISVKAHTNAMQNPLAQMQKGSSMEYALNLSDKNPMIAEPLKLSDCSLVSDGAAAMVITTTERAMELKDKVVEISSINMACDYLSIVEGKRHNWEHEAIRRAFNKCLEETGLTLDDINVAEVHDCFTINELVIYEAIGLTEPGKGREAVLDGSVYPGGRLPVNVSGGLKAKGHPVGATGVSMHVLLAKQLMGEAIGIQVEGAKNAVAINVGGSGATNVVSILRRVK</sequence>
<dbReference type="InterPro" id="IPR002155">
    <property type="entry name" value="Thiolase"/>
</dbReference>
<dbReference type="AlphaFoldDB" id="A0A6I6FC04"/>
<evidence type="ECO:0000259" key="1">
    <source>
        <dbReference type="Pfam" id="PF00108"/>
    </source>
</evidence>
<feature type="domain" description="Thiolase N-terminal" evidence="1">
    <location>
        <begin position="5"/>
        <end position="231"/>
    </location>
</feature>
<dbReference type="SUPFAM" id="SSF53901">
    <property type="entry name" value="Thiolase-like"/>
    <property type="match status" value="1"/>
</dbReference>
<dbReference type="CDD" id="cd00829">
    <property type="entry name" value="SCP-x_thiolase"/>
    <property type="match status" value="1"/>
</dbReference>
<reference evidence="3 4" key="1">
    <citation type="submission" date="2019-12" db="EMBL/GenBank/DDBJ databases">
        <title>Genome sequenceing of Clostridium bovifaecis.</title>
        <authorList>
            <person name="Yao Y."/>
        </authorList>
    </citation>
    <scope>NUCLEOTIDE SEQUENCE [LARGE SCALE GENOMIC DNA]</scope>
    <source>
        <strain evidence="3 4">BXX</strain>
    </source>
</reference>
<name>A0A6I6FC04_9CLOT</name>
<dbReference type="InterPro" id="IPR055140">
    <property type="entry name" value="Thiolase_C_2"/>
</dbReference>
<protein>
    <submittedName>
        <fullName evidence="3">Thiolase domain-containing protein</fullName>
    </submittedName>
</protein>
<gene>
    <name evidence="3" type="ORF">GOM49_09685</name>
</gene>